<keyword evidence="4" id="KW-1185">Reference proteome</keyword>
<dbReference type="GO" id="GO:0016787">
    <property type="term" value="F:hydrolase activity"/>
    <property type="evidence" value="ECO:0007669"/>
    <property type="project" value="UniProtKB-KW"/>
</dbReference>
<accession>A0A1I1NCU4</accession>
<evidence type="ECO:0000256" key="1">
    <source>
        <dbReference type="ARBA" id="ARBA00023239"/>
    </source>
</evidence>
<dbReference type="SUPFAM" id="SSF51556">
    <property type="entry name" value="Metallo-dependent hydrolases"/>
    <property type="match status" value="1"/>
</dbReference>
<dbReference type="InterPro" id="IPR032465">
    <property type="entry name" value="ACMSD"/>
</dbReference>
<dbReference type="PANTHER" id="PTHR21240:SF28">
    <property type="entry name" value="ISO-OROTATE DECARBOXYLASE (EUROFUNG)"/>
    <property type="match status" value="1"/>
</dbReference>
<dbReference type="InterPro" id="IPR032466">
    <property type="entry name" value="Metal_Hydrolase"/>
</dbReference>
<keyword evidence="3" id="KW-0378">Hydrolase</keyword>
<evidence type="ECO:0000313" key="3">
    <source>
        <dbReference type="EMBL" id="SFC95367.1"/>
    </source>
</evidence>
<evidence type="ECO:0000313" key="4">
    <source>
        <dbReference type="Proteomes" id="UP000198832"/>
    </source>
</evidence>
<dbReference type="Pfam" id="PF04909">
    <property type="entry name" value="Amidohydro_2"/>
    <property type="match status" value="1"/>
</dbReference>
<dbReference type="GO" id="GO:0019748">
    <property type="term" value="P:secondary metabolic process"/>
    <property type="evidence" value="ECO:0007669"/>
    <property type="project" value="TreeGrafter"/>
</dbReference>
<dbReference type="Proteomes" id="UP000198832">
    <property type="component" value="Unassembled WGS sequence"/>
</dbReference>
<organism evidence="3 4">
    <name type="scientific">Nocardioides terrae</name>
    <dbReference type="NCBI Taxonomy" id="574651"/>
    <lineage>
        <taxon>Bacteria</taxon>
        <taxon>Bacillati</taxon>
        <taxon>Actinomycetota</taxon>
        <taxon>Actinomycetes</taxon>
        <taxon>Propionibacteriales</taxon>
        <taxon>Nocardioidaceae</taxon>
        <taxon>Nocardioides</taxon>
    </lineage>
</organism>
<dbReference type="RefSeq" id="WP_091126313.1">
    <property type="nucleotide sequence ID" value="NZ_FOLB01000016.1"/>
</dbReference>
<keyword evidence="1" id="KW-0456">Lyase</keyword>
<protein>
    <submittedName>
        <fullName evidence="3">Predicted metal-dependent hydrolase, TIM-barrel fold</fullName>
    </submittedName>
</protein>
<proteinExistence type="predicted"/>
<dbReference type="PANTHER" id="PTHR21240">
    <property type="entry name" value="2-AMINO-3-CARBOXYLMUCONATE-6-SEMIALDEHYDE DECARBOXYLASE"/>
    <property type="match status" value="1"/>
</dbReference>
<dbReference type="AlphaFoldDB" id="A0A1I1NCU4"/>
<name>A0A1I1NCU4_9ACTN</name>
<dbReference type="GO" id="GO:0005737">
    <property type="term" value="C:cytoplasm"/>
    <property type="evidence" value="ECO:0007669"/>
    <property type="project" value="TreeGrafter"/>
</dbReference>
<dbReference type="EMBL" id="FOLB01000016">
    <property type="protein sequence ID" value="SFC95367.1"/>
    <property type="molecule type" value="Genomic_DNA"/>
</dbReference>
<reference evidence="3 4" key="1">
    <citation type="submission" date="2016-10" db="EMBL/GenBank/DDBJ databases">
        <authorList>
            <person name="de Groot N.N."/>
        </authorList>
    </citation>
    <scope>NUCLEOTIDE SEQUENCE [LARGE SCALE GENOMIC DNA]</scope>
    <source>
        <strain evidence="3 4">CGMCC 1.7056</strain>
    </source>
</reference>
<dbReference type="GO" id="GO:0016831">
    <property type="term" value="F:carboxy-lyase activity"/>
    <property type="evidence" value="ECO:0007669"/>
    <property type="project" value="InterPro"/>
</dbReference>
<evidence type="ECO:0000259" key="2">
    <source>
        <dbReference type="Pfam" id="PF04909"/>
    </source>
</evidence>
<feature type="domain" description="Amidohydrolase-related" evidence="2">
    <location>
        <begin position="25"/>
        <end position="228"/>
    </location>
</feature>
<dbReference type="Gene3D" id="3.20.20.140">
    <property type="entry name" value="Metal-dependent hydrolases"/>
    <property type="match status" value="1"/>
</dbReference>
<gene>
    <name evidence="3" type="ORF">SAMN04487968_11626</name>
</gene>
<dbReference type="OrthoDB" id="149172at2"/>
<sequence>MYADHLVQPWLEAVLDGLPSRDIFDAHTHIGQHDPSGFTAQLDELVDALAAVDARAAVFPLAEPDDGYREANRACLEAASEHPDRLVAFLRLTPNDPRAVVEEGLAAGARGLKLHLSSDEFDLDDPGLEHIYEIAHDQRLPVIVHAGPEGGSVGHQALAVCRRWPRLRLVLAHCALTDIGWLWRHVDETPNLFFDTAWWTPAQLLALFRLVPPGRILNASDLPYSTPLSHTMSTARCAWQAGLDPDQIVGVIGGQFARLVESAEPLDLGSAPAGEARPLSPLLEVISTNLLTSLEALQRGDEPGVGLDVARHACRVPHDDPDAEVIASVKRLLDLYDEHGPRIPRRNQFRPGWDLVAAAAVVARTPAAPLPADG</sequence>
<dbReference type="STRING" id="574651.SAMN04487968_11626"/>
<dbReference type="InterPro" id="IPR006680">
    <property type="entry name" value="Amidohydro-rel"/>
</dbReference>